<accession>A0ABN9M5Y1</accession>
<proteinExistence type="predicted"/>
<dbReference type="Gene3D" id="1.10.150.130">
    <property type="match status" value="1"/>
</dbReference>
<dbReference type="Proteomes" id="UP001176940">
    <property type="component" value="Unassembled WGS sequence"/>
</dbReference>
<dbReference type="SUPFAM" id="SSF54160">
    <property type="entry name" value="Chromo domain-like"/>
    <property type="match status" value="1"/>
</dbReference>
<dbReference type="InterPro" id="IPR011010">
    <property type="entry name" value="DNA_brk_join_enz"/>
</dbReference>
<dbReference type="SUPFAM" id="SSF56349">
    <property type="entry name" value="DNA breaking-rejoining enzymes"/>
    <property type="match status" value="1"/>
</dbReference>
<dbReference type="InterPro" id="IPR000953">
    <property type="entry name" value="Chromo/chromo_shadow_dom"/>
</dbReference>
<dbReference type="EMBL" id="CAUEEQ010042910">
    <property type="protein sequence ID" value="CAJ0956919.1"/>
    <property type="molecule type" value="Genomic_DNA"/>
</dbReference>
<dbReference type="InterPro" id="IPR013762">
    <property type="entry name" value="Integrase-like_cat_sf"/>
</dbReference>
<dbReference type="CDD" id="cd00024">
    <property type="entry name" value="CD_CSD"/>
    <property type="match status" value="1"/>
</dbReference>
<feature type="region of interest" description="Disordered" evidence="4">
    <location>
        <begin position="1"/>
        <end position="25"/>
    </location>
</feature>
<keyword evidence="2" id="KW-0238">DNA-binding</keyword>
<dbReference type="PANTHER" id="PTHR34605:SF8">
    <property type="entry name" value="FILAGGRIN-2-LIKE ISOFORM X1"/>
    <property type="match status" value="1"/>
</dbReference>
<organism evidence="6 7">
    <name type="scientific">Ranitomeya imitator</name>
    <name type="common">mimic poison frog</name>
    <dbReference type="NCBI Taxonomy" id="111125"/>
    <lineage>
        <taxon>Eukaryota</taxon>
        <taxon>Metazoa</taxon>
        <taxon>Chordata</taxon>
        <taxon>Craniata</taxon>
        <taxon>Vertebrata</taxon>
        <taxon>Euteleostomi</taxon>
        <taxon>Amphibia</taxon>
        <taxon>Batrachia</taxon>
        <taxon>Anura</taxon>
        <taxon>Neobatrachia</taxon>
        <taxon>Hyloidea</taxon>
        <taxon>Dendrobatidae</taxon>
        <taxon>Dendrobatinae</taxon>
        <taxon>Ranitomeya</taxon>
    </lineage>
</organism>
<comment type="subcellular location">
    <subcellularLocation>
        <location evidence="1">Nucleus</location>
    </subcellularLocation>
</comment>
<evidence type="ECO:0000256" key="1">
    <source>
        <dbReference type="ARBA" id="ARBA00004123"/>
    </source>
</evidence>
<gene>
    <name evidence="6" type="ORF">RIMI_LOCUS15757248</name>
</gene>
<dbReference type="Gene3D" id="2.40.50.40">
    <property type="match status" value="1"/>
</dbReference>
<evidence type="ECO:0000256" key="2">
    <source>
        <dbReference type="ARBA" id="ARBA00023125"/>
    </source>
</evidence>
<dbReference type="Gene3D" id="1.10.443.10">
    <property type="entry name" value="Intergrase catalytic core"/>
    <property type="match status" value="1"/>
</dbReference>
<dbReference type="InterPro" id="IPR010998">
    <property type="entry name" value="Integrase_recombinase_N"/>
</dbReference>
<evidence type="ECO:0000259" key="5">
    <source>
        <dbReference type="PROSITE" id="PS50013"/>
    </source>
</evidence>
<reference evidence="6" key="1">
    <citation type="submission" date="2023-07" db="EMBL/GenBank/DDBJ databases">
        <authorList>
            <person name="Stuckert A."/>
        </authorList>
    </citation>
    <scope>NUCLEOTIDE SEQUENCE</scope>
</reference>
<dbReference type="InterPro" id="IPR023780">
    <property type="entry name" value="Chromo_domain"/>
</dbReference>
<dbReference type="PROSITE" id="PS50013">
    <property type="entry name" value="CHROMO_2"/>
    <property type="match status" value="1"/>
</dbReference>
<keyword evidence="3" id="KW-0233">DNA recombination</keyword>
<keyword evidence="7" id="KW-1185">Reference proteome</keyword>
<dbReference type="InterPro" id="IPR016197">
    <property type="entry name" value="Chromo-like_dom_sf"/>
</dbReference>
<dbReference type="SMART" id="SM00298">
    <property type="entry name" value="CHROMO"/>
    <property type="match status" value="1"/>
</dbReference>
<dbReference type="InterPro" id="IPR052925">
    <property type="entry name" value="Phage_Integrase-like_Recomb"/>
</dbReference>
<evidence type="ECO:0000256" key="3">
    <source>
        <dbReference type="ARBA" id="ARBA00023172"/>
    </source>
</evidence>
<evidence type="ECO:0000313" key="7">
    <source>
        <dbReference type="Proteomes" id="UP001176940"/>
    </source>
</evidence>
<comment type="caution">
    <text evidence="6">The sequence shown here is derived from an EMBL/GenBank/DDBJ whole genome shotgun (WGS) entry which is preliminary data.</text>
</comment>
<feature type="domain" description="Chromo" evidence="5">
    <location>
        <begin position="743"/>
        <end position="790"/>
    </location>
</feature>
<dbReference type="Pfam" id="PF24626">
    <property type="entry name" value="SH3_Tf2-1"/>
    <property type="match status" value="1"/>
</dbReference>
<protein>
    <recommendedName>
        <fullName evidence="5">Chromo domain-containing protein</fullName>
    </recommendedName>
</protein>
<evidence type="ECO:0000256" key="4">
    <source>
        <dbReference type="SAM" id="MobiDB-lite"/>
    </source>
</evidence>
<dbReference type="PANTHER" id="PTHR34605">
    <property type="entry name" value="PHAGE_INTEGRASE DOMAIN-CONTAINING PROTEIN"/>
    <property type="match status" value="1"/>
</dbReference>
<dbReference type="SUPFAM" id="SSF47823">
    <property type="entry name" value="lambda integrase-like, N-terminal domain"/>
    <property type="match status" value="1"/>
</dbReference>
<sequence>MERQGPMTPVAREASCPDTGAPTVPKKEAGKYRLIHHLSYPKGMSVNDGIPSDETAVTYISFDKAVDLVRNAGPGALMAKSDIESAFRLLPGHANGQDLLAQIDVSHEWGFTGTAPAGTLGGGGLPTFDLGCPGNLMPLIHSSIAPSTWKAYGKAWEEWCLLADGKPVGSSEDARMQVTMAFLPKMHAMGVSGSVARNRVSALAFHFKLRGWPDSTKHFLVSQLLKGWRRTDKHGDNRRPISFELLVSLVKAAESVCDSKYEAALTSAAFGIAFFGAMRVSEIVPTALNKPGGLRREDILICDDGLRIRICKSKTDQDSRGTWFPIFAINNDSACLSCDQNIYPKEKMEMRLCSVPSLPQRLCSLFASAALLCSALLPFRILWLCSAPVPHPAALLSFRICSSALVQSELVLTVYPTVPASVPVLPKTVPVPPVRIGSYLFPYPTCTCQCSCPTQNSSCPSSRNCFCQSAKLPAMPACLPKCQLCPPVYHPCPPVLASLNFSYPQYSPAPVIVSCPPVGSAATARRCPGVVRGSFQPQKLTSPLDAPQNTKVFLVAFRKVFDVPTSASCAKTSLQISRNGPDRGFSSADVLKLQAIRRQSVIPLQQLQNPVEPSDCPGVNSVVDRLQQIWTHVVDNLTLSQERAQRFANRRQCVGPRLRVGDLVWLSSCHVPMKVSSPKFKPRFIGPHKISEIINPVSFRLALPASFAIHNVFHRSLLRRYVVPVVPSVDPPAPVLVEGELEYEVEKILDSRFSRRRLQYLVKWKGYGQEDNSWVVASDVHATDLVCAFHLARPDRPGGSAYQCELILSCWKLWEADLTSTPLVRSRKDNLHGTFLRDYLETNLPRRTLAGRRRRSVLDKDERLHLEASLVRVE</sequence>
<dbReference type="Pfam" id="PF00385">
    <property type="entry name" value="Chromo"/>
    <property type="match status" value="1"/>
</dbReference>
<name>A0ABN9M5Y1_9NEOB</name>
<dbReference type="InterPro" id="IPR056924">
    <property type="entry name" value="SH3_Tf2-1"/>
</dbReference>
<evidence type="ECO:0000313" key="6">
    <source>
        <dbReference type="EMBL" id="CAJ0956919.1"/>
    </source>
</evidence>